<comment type="subcellular location">
    <subcellularLocation>
        <location evidence="1">Chromosome</location>
        <location evidence="1">Centromere</location>
    </subcellularLocation>
</comment>
<evidence type="ECO:0000256" key="6">
    <source>
        <dbReference type="ARBA" id="ARBA00023054"/>
    </source>
</evidence>
<evidence type="ECO:0000256" key="4">
    <source>
        <dbReference type="ARBA" id="ARBA00022618"/>
    </source>
</evidence>
<evidence type="ECO:0000256" key="1">
    <source>
        <dbReference type="ARBA" id="ARBA00004584"/>
    </source>
</evidence>
<feature type="coiled-coil region" evidence="9">
    <location>
        <begin position="285"/>
        <end position="340"/>
    </location>
</feature>
<reference evidence="12 13" key="1">
    <citation type="journal article" date="2023" name="Elife">
        <title>Identification of key yeast species and microbe-microbe interactions impacting larval growth of Drosophila in the wild.</title>
        <authorList>
            <person name="Mure A."/>
            <person name="Sugiura Y."/>
            <person name="Maeda R."/>
            <person name="Honda K."/>
            <person name="Sakurai N."/>
            <person name="Takahashi Y."/>
            <person name="Watada M."/>
            <person name="Katoh T."/>
            <person name="Gotoh A."/>
            <person name="Gotoh Y."/>
            <person name="Taniguchi I."/>
            <person name="Nakamura K."/>
            <person name="Hayashi T."/>
            <person name="Katayama T."/>
            <person name="Uemura T."/>
            <person name="Hattori Y."/>
        </authorList>
    </citation>
    <scope>NUCLEOTIDE SEQUENCE [LARGE SCALE GENOMIC DNA]</scope>
    <source>
        <strain evidence="12 13">SB-73</strain>
    </source>
</reference>
<dbReference type="Proteomes" id="UP001362899">
    <property type="component" value="Unassembled WGS sequence"/>
</dbReference>
<evidence type="ECO:0000313" key="13">
    <source>
        <dbReference type="Proteomes" id="UP001362899"/>
    </source>
</evidence>
<protein>
    <recommendedName>
        <fullName evidence="11">Kinetochore protein Nuf2 N-terminal domain-containing protein</fullName>
    </recommendedName>
</protein>
<dbReference type="GO" id="GO:0031262">
    <property type="term" value="C:Ndc80 complex"/>
    <property type="evidence" value="ECO:0007669"/>
    <property type="project" value="InterPro"/>
</dbReference>
<evidence type="ECO:0000256" key="8">
    <source>
        <dbReference type="ARBA" id="ARBA00023328"/>
    </source>
</evidence>
<dbReference type="Pfam" id="PF03800">
    <property type="entry name" value="Nuf2"/>
    <property type="match status" value="1"/>
</dbReference>
<evidence type="ECO:0000313" key="12">
    <source>
        <dbReference type="EMBL" id="GMM49559.1"/>
    </source>
</evidence>
<keyword evidence="8" id="KW-0137">Centromere</keyword>
<comment type="caution">
    <text evidence="12">The sequence shown here is derived from an EMBL/GenBank/DDBJ whole genome shotgun (WGS) entry which is preliminary data.</text>
</comment>
<proteinExistence type="inferred from homology"/>
<dbReference type="InterPro" id="IPR005549">
    <property type="entry name" value="Kinetochore_Nuf2_N"/>
</dbReference>
<dbReference type="InterPro" id="IPR038275">
    <property type="entry name" value="Nuf2_N_sf"/>
</dbReference>
<evidence type="ECO:0000256" key="9">
    <source>
        <dbReference type="SAM" id="Coils"/>
    </source>
</evidence>
<feature type="compositionally biased region" description="Basic and acidic residues" evidence="10">
    <location>
        <begin position="156"/>
        <end position="166"/>
    </location>
</feature>
<feature type="compositionally biased region" description="Low complexity" evidence="10">
    <location>
        <begin position="145"/>
        <end position="155"/>
    </location>
</feature>
<dbReference type="Gene3D" id="1.10.418.60">
    <property type="entry name" value="Ncd80 complex, Nuf2 subunit"/>
    <property type="match status" value="1"/>
</dbReference>
<dbReference type="AlphaFoldDB" id="A0AAV5RDJ1"/>
<sequence length="417" mass="48071">MSSLAEIFEESHPNLVPYILITSHPPERAIVATVWRAIVDVINGKLASNQILNVIKADNDPNLLNMDYLIEFKVVSSLALLLGADNFDLQDYNNPTFERYQYLLSIFNDYVRFRDGLRHSYQPELDKVVGKNNINSDAKYAKRSPNNNPKLIPKKNIGDEKRPRTKAEEHIELDTMIKSLTGRRIDLESNIIPALKSEINALRQEVQKIEEISILAKTFCGNGSKILEGVNNFQRELNNKKLKSKESVDRSAELDGLLGQFRIFQESSFSLLQVNQRLIFLQDGIRACENLKSELDIKITDLREKINSNEEECSKLKIELEKARNETKRLQQDLKQLETWKHNINQEIVEDTEVVSNNTIKFNSHDSDITELSKARDSLQRDIEEQSKWLDDMDRLEVMIGNLEIELKAIYAWARNS</sequence>
<evidence type="ECO:0000256" key="5">
    <source>
        <dbReference type="ARBA" id="ARBA00022776"/>
    </source>
</evidence>
<keyword evidence="5" id="KW-0498">Mitosis</keyword>
<evidence type="ECO:0000256" key="2">
    <source>
        <dbReference type="ARBA" id="ARBA00005498"/>
    </source>
</evidence>
<keyword evidence="13" id="KW-1185">Reference proteome</keyword>
<gene>
    <name evidence="12" type="ORF">DASB73_005170</name>
</gene>
<evidence type="ECO:0000256" key="10">
    <source>
        <dbReference type="SAM" id="MobiDB-lite"/>
    </source>
</evidence>
<keyword evidence="4" id="KW-0132">Cell division</keyword>
<dbReference type="EMBL" id="BTGC01000003">
    <property type="protein sequence ID" value="GMM49559.1"/>
    <property type="molecule type" value="Genomic_DNA"/>
</dbReference>
<keyword evidence="6 9" id="KW-0175">Coiled coil</keyword>
<comment type="similarity">
    <text evidence="2">Belongs to the NUF2 family.</text>
</comment>
<name>A0AAV5RDJ1_STABA</name>
<evidence type="ECO:0000259" key="11">
    <source>
        <dbReference type="Pfam" id="PF03800"/>
    </source>
</evidence>
<feature type="region of interest" description="Disordered" evidence="10">
    <location>
        <begin position="138"/>
        <end position="166"/>
    </location>
</feature>
<keyword evidence="3" id="KW-0158">Chromosome</keyword>
<accession>A0AAV5RDJ1</accession>
<dbReference type="GO" id="GO:0051301">
    <property type="term" value="P:cell division"/>
    <property type="evidence" value="ECO:0007669"/>
    <property type="project" value="UniProtKB-KW"/>
</dbReference>
<keyword evidence="7" id="KW-0131">Cell cycle</keyword>
<evidence type="ECO:0000256" key="7">
    <source>
        <dbReference type="ARBA" id="ARBA00023306"/>
    </source>
</evidence>
<organism evidence="12 13">
    <name type="scientific">Starmerella bacillaris</name>
    <name type="common">Yeast</name>
    <name type="synonym">Candida zemplinina</name>
    <dbReference type="NCBI Taxonomy" id="1247836"/>
    <lineage>
        <taxon>Eukaryota</taxon>
        <taxon>Fungi</taxon>
        <taxon>Dikarya</taxon>
        <taxon>Ascomycota</taxon>
        <taxon>Saccharomycotina</taxon>
        <taxon>Dipodascomycetes</taxon>
        <taxon>Dipodascales</taxon>
        <taxon>Trichomonascaceae</taxon>
        <taxon>Starmerella</taxon>
    </lineage>
</organism>
<feature type="domain" description="Kinetochore protein Nuf2 N-terminal" evidence="11">
    <location>
        <begin position="68"/>
        <end position="127"/>
    </location>
</feature>
<evidence type="ECO:0000256" key="3">
    <source>
        <dbReference type="ARBA" id="ARBA00022454"/>
    </source>
</evidence>